<dbReference type="RefSeq" id="WP_188993107.1">
    <property type="nucleotide sequence ID" value="NZ_BMHP01000002.1"/>
</dbReference>
<feature type="transmembrane region" description="Helical" evidence="8">
    <location>
        <begin position="33"/>
        <end position="51"/>
    </location>
</feature>
<dbReference type="InterPro" id="IPR003856">
    <property type="entry name" value="LPS_length_determ_N"/>
</dbReference>
<dbReference type="InterPro" id="IPR050445">
    <property type="entry name" value="Bact_polysacc_biosynth/exp"/>
</dbReference>
<evidence type="ECO:0000256" key="2">
    <source>
        <dbReference type="ARBA" id="ARBA00006683"/>
    </source>
</evidence>
<dbReference type="Proteomes" id="UP000612456">
    <property type="component" value="Unassembled WGS sequence"/>
</dbReference>
<protein>
    <submittedName>
        <fullName evidence="10">Capsular polysaccharide biosynthesis protein</fullName>
    </submittedName>
</protein>
<dbReference type="PANTHER" id="PTHR32309">
    <property type="entry name" value="TYROSINE-PROTEIN KINASE"/>
    <property type="match status" value="1"/>
</dbReference>
<evidence type="ECO:0000256" key="8">
    <source>
        <dbReference type="SAM" id="Phobius"/>
    </source>
</evidence>
<comment type="caution">
    <text evidence="10">The sequence shown here is derived from an EMBL/GenBank/DDBJ whole genome shotgun (WGS) entry which is preliminary data.</text>
</comment>
<evidence type="ECO:0000313" key="11">
    <source>
        <dbReference type="Proteomes" id="UP000612456"/>
    </source>
</evidence>
<keyword evidence="6 8" id="KW-0472">Membrane</keyword>
<reference evidence="10" key="1">
    <citation type="journal article" date="2014" name="Int. J. Syst. Evol. Microbiol.">
        <title>Complete genome sequence of Corynebacterium casei LMG S-19264T (=DSM 44701T), isolated from a smear-ripened cheese.</title>
        <authorList>
            <consortium name="US DOE Joint Genome Institute (JGI-PGF)"/>
            <person name="Walter F."/>
            <person name="Albersmeier A."/>
            <person name="Kalinowski J."/>
            <person name="Ruckert C."/>
        </authorList>
    </citation>
    <scope>NUCLEOTIDE SEQUENCE</scope>
    <source>
        <strain evidence="10">CGMCC 1.15178</strain>
    </source>
</reference>
<keyword evidence="4 8" id="KW-0812">Transmembrane</keyword>
<dbReference type="GO" id="GO:0005886">
    <property type="term" value="C:plasma membrane"/>
    <property type="evidence" value="ECO:0007669"/>
    <property type="project" value="UniProtKB-SubCell"/>
</dbReference>
<proteinExistence type="inferred from homology"/>
<organism evidence="10 11">
    <name type="scientific">Paenibacillus nasutitermitis</name>
    <dbReference type="NCBI Taxonomy" id="1652958"/>
    <lineage>
        <taxon>Bacteria</taxon>
        <taxon>Bacillati</taxon>
        <taxon>Bacillota</taxon>
        <taxon>Bacilli</taxon>
        <taxon>Bacillales</taxon>
        <taxon>Paenibacillaceae</taxon>
        <taxon>Paenibacillus</taxon>
    </lineage>
</organism>
<evidence type="ECO:0000256" key="3">
    <source>
        <dbReference type="ARBA" id="ARBA00022475"/>
    </source>
</evidence>
<evidence type="ECO:0000256" key="6">
    <source>
        <dbReference type="ARBA" id="ARBA00023136"/>
    </source>
</evidence>
<sequence>MEAQGQEVNGSKRRTTEREINLKALFIIIRRRLWIVALSTVLFSIIGYAYHSIPETPLYSSASRIIIGADNAEMMNTLKVMVREPIVLDEVIKELGLGRSSGALRQQISVNAVDGSSVTIVSVVDPNPALAPIIANAVIKEFQVRAGETLNVKSIKVLSEAQTYANPVPINPKSNRILYAAFLAGIAIGIGLIFLIDSLDDSLKSGQEIENLLGLQMLGQVSRMKVRKQPDKQKQKKSIALRGETIGS</sequence>
<dbReference type="PANTHER" id="PTHR32309:SF31">
    <property type="entry name" value="CAPSULAR EXOPOLYSACCHARIDE FAMILY"/>
    <property type="match status" value="1"/>
</dbReference>
<keyword evidence="11" id="KW-1185">Reference proteome</keyword>
<evidence type="ECO:0000256" key="1">
    <source>
        <dbReference type="ARBA" id="ARBA00004651"/>
    </source>
</evidence>
<evidence type="ECO:0000256" key="7">
    <source>
        <dbReference type="SAM" id="MobiDB-lite"/>
    </source>
</evidence>
<feature type="transmembrane region" description="Helical" evidence="8">
    <location>
        <begin position="177"/>
        <end position="196"/>
    </location>
</feature>
<comment type="similarity">
    <text evidence="2">Belongs to the CpsC/CapA family.</text>
</comment>
<dbReference type="AlphaFoldDB" id="A0A917DVS6"/>
<dbReference type="EMBL" id="BMHP01000002">
    <property type="protein sequence ID" value="GGD73395.1"/>
    <property type="molecule type" value="Genomic_DNA"/>
</dbReference>
<feature type="domain" description="Polysaccharide chain length determinant N-terminal" evidence="9">
    <location>
        <begin position="19"/>
        <end position="76"/>
    </location>
</feature>
<comment type="subcellular location">
    <subcellularLocation>
        <location evidence="1">Cell membrane</location>
        <topology evidence="1">Multi-pass membrane protein</topology>
    </subcellularLocation>
</comment>
<evidence type="ECO:0000256" key="5">
    <source>
        <dbReference type="ARBA" id="ARBA00022989"/>
    </source>
</evidence>
<gene>
    <name evidence="10" type="ORF">GCM10010911_34080</name>
</gene>
<name>A0A917DVS6_9BACL</name>
<evidence type="ECO:0000313" key="10">
    <source>
        <dbReference type="EMBL" id="GGD73395.1"/>
    </source>
</evidence>
<dbReference type="Pfam" id="PF02706">
    <property type="entry name" value="Wzz"/>
    <property type="match status" value="1"/>
</dbReference>
<accession>A0A917DVS6</accession>
<reference evidence="10" key="2">
    <citation type="submission" date="2020-09" db="EMBL/GenBank/DDBJ databases">
        <authorList>
            <person name="Sun Q."/>
            <person name="Zhou Y."/>
        </authorList>
    </citation>
    <scope>NUCLEOTIDE SEQUENCE</scope>
    <source>
        <strain evidence="10">CGMCC 1.15178</strain>
    </source>
</reference>
<feature type="region of interest" description="Disordered" evidence="7">
    <location>
        <begin position="226"/>
        <end position="248"/>
    </location>
</feature>
<keyword evidence="3" id="KW-1003">Cell membrane</keyword>
<evidence type="ECO:0000256" key="4">
    <source>
        <dbReference type="ARBA" id="ARBA00022692"/>
    </source>
</evidence>
<keyword evidence="5 8" id="KW-1133">Transmembrane helix</keyword>
<evidence type="ECO:0000259" key="9">
    <source>
        <dbReference type="Pfam" id="PF02706"/>
    </source>
</evidence>